<evidence type="ECO:0000313" key="2">
    <source>
        <dbReference type="EMBL" id="ANI92924.1"/>
    </source>
</evidence>
<dbReference type="RefSeq" id="WP_197487633.1">
    <property type="nucleotide sequence ID" value="NZ_CP015961.1"/>
</dbReference>
<proteinExistence type="predicted"/>
<dbReference type="AlphaFoldDB" id="A0A173LMM5"/>
<dbReference type="Proteomes" id="UP000186104">
    <property type="component" value="Chromosome"/>
</dbReference>
<feature type="region of interest" description="Disordered" evidence="1">
    <location>
        <begin position="1"/>
        <end position="27"/>
    </location>
</feature>
<gene>
    <name evidence="2" type="ORF">BJL86_2157</name>
</gene>
<sequence length="285" mass="29355">MGNQESRGSEQGDSEQAAPSEKSRGRLAVLADRANSAGKAAQQSASSIAQSASLLSLFDKAFAGSGVLADKQVKNLREKNPDKSPVELVSKLERRFLSEVTAIGAATGGTAAVPGVGTVAALGTAVGDTTAFMGLTAVHVQSVARLLEVDVADSDHVRALVLAVLLGGSSSGAVSKAAERTGAHWGKLATKKVPTSSIKQLNKVLGRNFVTKYGSKQGILVIGKIAPFGFGAAIGAGGNHLFGRGAVKATRITFADVLKEMKTVPADVHEFLEAEVLDEQGHKED</sequence>
<evidence type="ECO:0008006" key="4">
    <source>
        <dbReference type="Google" id="ProtNLM"/>
    </source>
</evidence>
<dbReference type="EMBL" id="CP015961">
    <property type="protein sequence ID" value="ANI92924.1"/>
    <property type="molecule type" value="Genomic_DNA"/>
</dbReference>
<organism evidence="2 3">
    <name type="scientific">Dietzia timorensis</name>
    <dbReference type="NCBI Taxonomy" id="499555"/>
    <lineage>
        <taxon>Bacteria</taxon>
        <taxon>Bacillati</taxon>
        <taxon>Actinomycetota</taxon>
        <taxon>Actinomycetes</taxon>
        <taxon>Mycobacteriales</taxon>
        <taxon>Dietziaceae</taxon>
        <taxon>Dietzia</taxon>
    </lineage>
</organism>
<evidence type="ECO:0000313" key="3">
    <source>
        <dbReference type="Proteomes" id="UP000186104"/>
    </source>
</evidence>
<dbReference type="STRING" id="499555.BJL86_2157"/>
<protein>
    <recommendedName>
        <fullName evidence="4">EcsC protein family protein</fullName>
    </recommendedName>
</protein>
<keyword evidence="3" id="KW-1185">Reference proteome</keyword>
<name>A0A173LMM5_9ACTN</name>
<accession>A0A173LMM5</accession>
<dbReference type="KEGG" id="dtm:BJL86_2157"/>
<evidence type="ECO:0000256" key="1">
    <source>
        <dbReference type="SAM" id="MobiDB-lite"/>
    </source>
</evidence>
<feature type="compositionally biased region" description="Polar residues" evidence="1">
    <location>
        <begin position="1"/>
        <end position="11"/>
    </location>
</feature>
<reference evidence="2 3" key="1">
    <citation type="submission" date="2016-06" db="EMBL/GenBank/DDBJ databases">
        <title>Complete genome sequence of a saline-alkali tolerant type strain Dietzia timorensis ID05-A0528T.</title>
        <authorList>
            <person name="Wu X."/>
        </authorList>
    </citation>
    <scope>NUCLEOTIDE SEQUENCE [LARGE SCALE GENOMIC DNA]</scope>
    <source>
        <strain evidence="2 3">ID05-A0528</strain>
    </source>
</reference>